<dbReference type="PROSITE" id="PS51470">
    <property type="entry name" value="FG_GAP"/>
    <property type="match status" value="2"/>
</dbReference>
<accession>A0A7X0NM71</accession>
<dbReference type="PANTHER" id="PTHR36220:SF1">
    <property type="entry name" value="GAMMA TUBULIN COMPLEX COMPONENT C-TERMINAL DOMAIN-CONTAINING PROTEIN"/>
    <property type="match status" value="1"/>
</dbReference>
<reference evidence="5 6" key="1">
    <citation type="submission" date="2020-08" db="EMBL/GenBank/DDBJ databases">
        <title>Sequencing the genomes of 1000 actinobacteria strains.</title>
        <authorList>
            <person name="Klenk H.-P."/>
        </authorList>
    </citation>
    <scope>NUCLEOTIDE SEQUENCE [LARGE SCALE GENOMIC DNA]</scope>
    <source>
        <strain evidence="5 6">DSM 43768</strain>
    </source>
</reference>
<dbReference type="InterPro" id="IPR013517">
    <property type="entry name" value="FG-GAP"/>
</dbReference>
<keyword evidence="1 4" id="KW-0732">Signal</keyword>
<evidence type="ECO:0000256" key="4">
    <source>
        <dbReference type="SAM" id="SignalP"/>
    </source>
</evidence>
<sequence>MTIRATLAALALVAGTTVTPGTAAAHASGVSAAAACAGASDFDGDGADDVAVGDPFADDQKGAVHVLSGGKVVPVGVPGLARGDGFGWSVRMAQVNGDDCADLVIGAPYADVDGTEDAGVVYVVYGGGAAAPERLTPPRPQRFAHFGWSMAARGDLVAIGAPYEDEAQLLDVGAVYVRKGAGELRRVSQESVDVRGNSEVGDQFGWAMAFGPENGLVVGVPYENDDGAGRQIEAGKIDSGSVVFIDDVLAPQISSFKLDSPTNASGDRFGYSVAYAEGSGYAVGSPGPGYVQFLDLARKPTRRVTQGGKQAFGFSMAVSADGRLAIGAPYGGGVRIVSWKDAAEERELATADGLFGWSVAFSGNKLYVGQPDAAPYGKVAVAARNDEAAPQLLQPSKGADFGVSLAG</sequence>
<organism evidence="5 6">
    <name type="scientific">Nonomuraea rubra</name>
    <dbReference type="NCBI Taxonomy" id="46180"/>
    <lineage>
        <taxon>Bacteria</taxon>
        <taxon>Bacillati</taxon>
        <taxon>Actinomycetota</taxon>
        <taxon>Actinomycetes</taxon>
        <taxon>Streptosporangiales</taxon>
        <taxon>Streptosporangiaceae</taxon>
        <taxon>Nonomuraea</taxon>
    </lineage>
</organism>
<evidence type="ECO:0000256" key="3">
    <source>
        <dbReference type="ARBA" id="ARBA00023180"/>
    </source>
</evidence>
<dbReference type="EMBL" id="JACHMI010000001">
    <property type="protein sequence ID" value="MBB6545966.1"/>
    <property type="molecule type" value="Genomic_DNA"/>
</dbReference>
<keyword evidence="6" id="KW-1185">Reference proteome</keyword>
<evidence type="ECO:0000313" key="6">
    <source>
        <dbReference type="Proteomes" id="UP000565579"/>
    </source>
</evidence>
<evidence type="ECO:0000313" key="5">
    <source>
        <dbReference type="EMBL" id="MBB6545966.1"/>
    </source>
</evidence>
<dbReference type="SMART" id="SM00191">
    <property type="entry name" value="Int_alpha"/>
    <property type="match status" value="5"/>
</dbReference>
<dbReference type="Pfam" id="PF01839">
    <property type="entry name" value="FG-GAP"/>
    <property type="match status" value="2"/>
</dbReference>
<keyword evidence="2" id="KW-0677">Repeat</keyword>
<dbReference type="SUPFAM" id="SSF63829">
    <property type="entry name" value="Calcium-dependent phosphotriesterase"/>
    <property type="match status" value="1"/>
</dbReference>
<comment type="caution">
    <text evidence="5">The sequence shown here is derived from an EMBL/GenBank/DDBJ whole genome shotgun (WGS) entry which is preliminary data.</text>
</comment>
<dbReference type="SUPFAM" id="SSF69318">
    <property type="entry name" value="Integrin alpha N-terminal domain"/>
    <property type="match status" value="1"/>
</dbReference>
<gene>
    <name evidence="5" type="ORF">HD593_000761</name>
</gene>
<dbReference type="Gene3D" id="2.130.10.130">
    <property type="entry name" value="Integrin alpha, N-terminal"/>
    <property type="match status" value="2"/>
</dbReference>
<evidence type="ECO:0008006" key="7">
    <source>
        <dbReference type="Google" id="ProtNLM"/>
    </source>
</evidence>
<dbReference type="InterPro" id="IPR028994">
    <property type="entry name" value="Integrin_alpha_N"/>
</dbReference>
<feature type="chain" id="PRO_5039139351" description="VCBS repeat-containing protein" evidence="4">
    <location>
        <begin position="24"/>
        <end position="407"/>
    </location>
</feature>
<dbReference type="Pfam" id="PF14312">
    <property type="entry name" value="FG-GAP_2"/>
    <property type="match status" value="1"/>
</dbReference>
<dbReference type="PANTHER" id="PTHR36220">
    <property type="entry name" value="UNNAMED PRODUCT"/>
    <property type="match status" value="1"/>
</dbReference>
<proteinExistence type="predicted"/>
<dbReference type="AlphaFoldDB" id="A0A7X0NM71"/>
<feature type="signal peptide" evidence="4">
    <location>
        <begin position="1"/>
        <end position="23"/>
    </location>
</feature>
<evidence type="ECO:0000256" key="2">
    <source>
        <dbReference type="ARBA" id="ARBA00022737"/>
    </source>
</evidence>
<dbReference type="RefSeq" id="WP_185100735.1">
    <property type="nucleotide sequence ID" value="NZ_JACHMI010000001.1"/>
</dbReference>
<evidence type="ECO:0000256" key="1">
    <source>
        <dbReference type="ARBA" id="ARBA00022729"/>
    </source>
</evidence>
<name>A0A7X0NM71_9ACTN</name>
<dbReference type="Proteomes" id="UP000565579">
    <property type="component" value="Unassembled WGS sequence"/>
</dbReference>
<protein>
    <recommendedName>
        <fullName evidence="7">VCBS repeat-containing protein</fullName>
    </recommendedName>
</protein>
<dbReference type="InterPro" id="IPR013519">
    <property type="entry name" value="Int_alpha_beta-p"/>
</dbReference>
<keyword evidence="3" id="KW-0325">Glycoprotein</keyword>